<protein>
    <submittedName>
        <fullName evidence="2">Uncharacterized protein</fullName>
    </submittedName>
</protein>
<reference evidence="2 3" key="1">
    <citation type="journal article" date="2023" name="Plants (Basel)">
        <title>Bridging the Gap: Combining Genomics and Transcriptomics Approaches to Understand Stylosanthes scabra, an Orphan Legume from the Brazilian Caatinga.</title>
        <authorList>
            <person name="Ferreira-Neto J.R.C."/>
            <person name="da Silva M.D."/>
            <person name="Binneck E."/>
            <person name="de Melo N.F."/>
            <person name="da Silva R.H."/>
            <person name="de Melo A.L.T.M."/>
            <person name="Pandolfi V."/>
            <person name="Bustamante F.O."/>
            <person name="Brasileiro-Vidal A.C."/>
            <person name="Benko-Iseppon A.M."/>
        </authorList>
    </citation>
    <scope>NUCLEOTIDE SEQUENCE [LARGE SCALE GENOMIC DNA]</scope>
    <source>
        <tissue evidence="2">Leaves</tissue>
    </source>
</reference>
<dbReference type="Proteomes" id="UP001341840">
    <property type="component" value="Unassembled WGS sequence"/>
</dbReference>
<feature type="non-terminal residue" evidence="2">
    <location>
        <position position="96"/>
    </location>
</feature>
<evidence type="ECO:0000256" key="1">
    <source>
        <dbReference type="SAM" id="MobiDB-lite"/>
    </source>
</evidence>
<feature type="region of interest" description="Disordered" evidence="1">
    <location>
        <begin position="1"/>
        <end position="41"/>
    </location>
</feature>
<comment type="caution">
    <text evidence="2">The sequence shown here is derived from an EMBL/GenBank/DDBJ whole genome shotgun (WGS) entry which is preliminary data.</text>
</comment>
<evidence type="ECO:0000313" key="2">
    <source>
        <dbReference type="EMBL" id="MED6201155.1"/>
    </source>
</evidence>
<name>A0ABU6XVW9_9FABA</name>
<organism evidence="2 3">
    <name type="scientific">Stylosanthes scabra</name>
    <dbReference type="NCBI Taxonomy" id="79078"/>
    <lineage>
        <taxon>Eukaryota</taxon>
        <taxon>Viridiplantae</taxon>
        <taxon>Streptophyta</taxon>
        <taxon>Embryophyta</taxon>
        <taxon>Tracheophyta</taxon>
        <taxon>Spermatophyta</taxon>
        <taxon>Magnoliopsida</taxon>
        <taxon>eudicotyledons</taxon>
        <taxon>Gunneridae</taxon>
        <taxon>Pentapetalae</taxon>
        <taxon>rosids</taxon>
        <taxon>fabids</taxon>
        <taxon>Fabales</taxon>
        <taxon>Fabaceae</taxon>
        <taxon>Papilionoideae</taxon>
        <taxon>50 kb inversion clade</taxon>
        <taxon>dalbergioids sensu lato</taxon>
        <taxon>Dalbergieae</taxon>
        <taxon>Pterocarpus clade</taxon>
        <taxon>Stylosanthes</taxon>
    </lineage>
</organism>
<sequence length="96" mass="10263">MKRSQEGRNVASRLHKQLEKLPTQQGMLHKQPASTSKSCPHNKECCTSNLLAPAEVVHATSNVATQPASASSIACVTIDDAHASCSRISPKLKARS</sequence>
<gene>
    <name evidence="2" type="ORF">PIB30_092121</name>
</gene>
<accession>A0ABU6XVW9</accession>
<dbReference type="EMBL" id="JASCZI010213328">
    <property type="protein sequence ID" value="MED6201155.1"/>
    <property type="molecule type" value="Genomic_DNA"/>
</dbReference>
<keyword evidence="3" id="KW-1185">Reference proteome</keyword>
<feature type="compositionally biased region" description="Polar residues" evidence="1">
    <location>
        <begin position="22"/>
        <end position="41"/>
    </location>
</feature>
<proteinExistence type="predicted"/>
<evidence type="ECO:0000313" key="3">
    <source>
        <dbReference type="Proteomes" id="UP001341840"/>
    </source>
</evidence>